<keyword evidence="1" id="KW-0472">Membrane</keyword>
<keyword evidence="1" id="KW-1133">Transmembrane helix</keyword>
<keyword evidence="4" id="KW-1185">Reference proteome</keyword>
<dbReference type="InterPro" id="IPR001138">
    <property type="entry name" value="Zn2Cys6_DnaBD"/>
</dbReference>
<proteinExistence type="predicted"/>
<evidence type="ECO:0000259" key="2">
    <source>
        <dbReference type="PROSITE" id="PS50048"/>
    </source>
</evidence>
<dbReference type="InterPro" id="IPR036864">
    <property type="entry name" value="Zn2-C6_fun-type_DNA-bd_sf"/>
</dbReference>
<dbReference type="PROSITE" id="PS00463">
    <property type="entry name" value="ZN2_CY6_FUNGAL_1"/>
    <property type="match status" value="1"/>
</dbReference>
<dbReference type="GO" id="GO:0001228">
    <property type="term" value="F:DNA-binding transcription activator activity, RNA polymerase II-specific"/>
    <property type="evidence" value="ECO:0007669"/>
    <property type="project" value="TreeGrafter"/>
</dbReference>
<dbReference type="PANTHER" id="PTHR47784:SF5">
    <property type="entry name" value="STEROL UPTAKE CONTROL PROTEIN 2"/>
    <property type="match status" value="1"/>
</dbReference>
<name>G8XZY2_PICSO</name>
<dbReference type="STRING" id="559304.G8XZY2"/>
<feature type="transmembrane region" description="Helical" evidence="1">
    <location>
        <begin position="408"/>
        <end position="428"/>
    </location>
</feature>
<protein>
    <submittedName>
        <fullName evidence="3">Piso0_005784 protein</fullName>
    </submittedName>
</protein>
<gene>
    <name evidence="3" type="primary">Piso0_005784</name>
    <name evidence="3" type="ORF">GNLVRS01_PISO0N22519g</name>
</gene>
<dbReference type="PROSITE" id="PS50048">
    <property type="entry name" value="ZN2_CY6_FUNGAL_2"/>
    <property type="match status" value="1"/>
</dbReference>
<dbReference type="EMBL" id="FO082046">
    <property type="protein sequence ID" value="CCE87241.1"/>
    <property type="molecule type" value="Genomic_DNA"/>
</dbReference>
<evidence type="ECO:0000313" key="4">
    <source>
        <dbReference type="Proteomes" id="UP000005222"/>
    </source>
</evidence>
<dbReference type="OrthoDB" id="3546279at2759"/>
<evidence type="ECO:0000256" key="1">
    <source>
        <dbReference type="SAM" id="Phobius"/>
    </source>
</evidence>
<dbReference type="HOGENOM" id="CLU_034207_0_0_1"/>
<dbReference type="CDD" id="cd00067">
    <property type="entry name" value="GAL4"/>
    <property type="match status" value="1"/>
</dbReference>
<dbReference type="Gene3D" id="4.10.240.10">
    <property type="entry name" value="Zn(2)-C6 fungal-type DNA-binding domain"/>
    <property type="match status" value="1"/>
</dbReference>
<dbReference type="OMA" id="NDEFNIW"/>
<dbReference type="eggNOG" id="ENOG502R6NR">
    <property type="taxonomic scope" value="Eukaryota"/>
</dbReference>
<dbReference type="Pfam" id="PF00172">
    <property type="entry name" value="Zn_clus"/>
    <property type="match status" value="1"/>
</dbReference>
<sequence length="493" mass="56058">MTKTDMRRTSKARVSGKRSRSGCLSCKRLKIKCNEARPTCEYCEHTGRVCAYATVDKCVDRRASVVSNRVKKSHLSVWQAMGSKSFAGQQKINQTSALMGLSMIELKLLSFFNTHCLPLLSFGVEPGVDYVWRHEVPKLFLGSEMLRNGIYSLAALNLWPRQNVYDSLDDTQITQTLEKGHGGSYGELMSKLSSVLAHRYDNDGVPKGSLLELTTNYFQQCIKESLQSITYSASPGSEDAIIFSNKDRAAEVVTSSILLFTYLCLHPHRIVPLVSFESDTYDLDLISICLNFSKIFRGTFEVLLDSQYSGIFARVARFKSVTVLPNTFSLMEHLLRTIDDGYSSVASNDNEIDFRSPEMEEYQAIRRGATLLNLSLYQADTMRYPIPLFVWILLVDEPLCHLIKTKNYYALYLLYVFASLCCLSSFNLSGYESVFRDFVCWCHENIYLDETGIKLYHLSLSDDYELDFCTVSPFTTFDLDEIYERVIGKQAIK</sequence>
<reference evidence="3 4" key="1">
    <citation type="journal article" date="2012" name="G3 (Bethesda)">
        <title>Pichia sorbitophila, an interspecies yeast hybrid reveals early steps of genome resolution following polyploidization.</title>
        <authorList>
            <person name="Leh Louis V."/>
            <person name="Despons L."/>
            <person name="Friedrich A."/>
            <person name="Martin T."/>
            <person name="Durrens P."/>
            <person name="Casaregola S."/>
            <person name="Neuveglise C."/>
            <person name="Fairhead C."/>
            <person name="Marck C."/>
            <person name="Cruz J.A."/>
            <person name="Straub M.L."/>
            <person name="Kugler V."/>
            <person name="Sacerdot C."/>
            <person name="Uzunov Z."/>
            <person name="Thierry A."/>
            <person name="Weiss S."/>
            <person name="Bleykasten C."/>
            <person name="De Montigny J."/>
            <person name="Jacques N."/>
            <person name="Jung P."/>
            <person name="Lemaire M."/>
            <person name="Mallet S."/>
            <person name="Morel G."/>
            <person name="Richard G.F."/>
            <person name="Sarkar A."/>
            <person name="Savel G."/>
            <person name="Schacherer J."/>
            <person name="Seret M.L."/>
            <person name="Talla E."/>
            <person name="Samson G."/>
            <person name="Jubin C."/>
            <person name="Poulain J."/>
            <person name="Vacherie B."/>
            <person name="Barbe V."/>
            <person name="Pelletier E."/>
            <person name="Sherman D.J."/>
            <person name="Westhof E."/>
            <person name="Weissenbach J."/>
            <person name="Baret P.V."/>
            <person name="Wincker P."/>
            <person name="Gaillardin C."/>
            <person name="Dujon B."/>
            <person name="Souciet J.L."/>
        </authorList>
    </citation>
    <scope>NUCLEOTIDE SEQUENCE [LARGE SCALE GENOMIC DNA]</scope>
    <source>
        <strain evidence="4">ATCC MYA-4447 / BCRC 22081 / CBS 7064 / NBRC 10061 / NRRL Y-12695</strain>
    </source>
</reference>
<organism evidence="3 4">
    <name type="scientific">Pichia sorbitophila (strain ATCC MYA-4447 / BCRC 22081 / CBS 7064 / NBRC 10061 / NRRL Y-12695)</name>
    <name type="common">Hybrid yeast</name>
    <dbReference type="NCBI Taxonomy" id="559304"/>
    <lineage>
        <taxon>Eukaryota</taxon>
        <taxon>Fungi</taxon>
        <taxon>Dikarya</taxon>
        <taxon>Ascomycota</taxon>
        <taxon>Saccharomycotina</taxon>
        <taxon>Pichiomycetes</taxon>
        <taxon>Debaryomycetaceae</taxon>
        <taxon>Millerozyma</taxon>
    </lineage>
</organism>
<dbReference type="GO" id="GO:0008270">
    <property type="term" value="F:zinc ion binding"/>
    <property type="evidence" value="ECO:0007669"/>
    <property type="project" value="InterPro"/>
</dbReference>
<feature type="domain" description="Zn(2)-C6 fungal-type" evidence="2">
    <location>
        <begin position="22"/>
        <end position="52"/>
    </location>
</feature>
<evidence type="ECO:0000313" key="3">
    <source>
        <dbReference type="EMBL" id="CCE87241.1"/>
    </source>
</evidence>
<dbReference type="InParanoid" id="G8XZY2"/>
<dbReference type="Proteomes" id="UP000005222">
    <property type="component" value="Chromosome N"/>
</dbReference>
<dbReference type="InterPro" id="IPR053157">
    <property type="entry name" value="Sterol_Uptake_Regulator"/>
</dbReference>
<dbReference type="PANTHER" id="PTHR47784">
    <property type="entry name" value="STEROL UPTAKE CONTROL PROTEIN 2"/>
    <property type="match status" value="1"/>
</dbReference>
<accession>G8XZY2</accession>
<dbReference type="SUPFAM" id="SSF57701">
    <property type="entry name" value="Zn2/Cys6 DNA-binding domain"/>
    <property type="match status" value="1"/>
</dbReference>
<dbReference type="AlphaFoldDB" id="G8XZY2"/>
<keyword evidence="1" id="KW-0812">Transmembrane</keyword>